<feature type="domain" description="OLD protein-like TOPRIM" evidence="3">
    <location>
        <begin position="379"/>
        <end position="441"/>
    </location>
</feature>
<feature type="domain" description="Rad50/SbcC-type AAA" evidence="2">
    <location>
        <begin position="5"/>
        <end position="235"/>
    </location>
</feature>
<accession>A0A644XDU3</accession>
<evidence type="ECO:0000259" key="3">
    <source>
        <dbReference type="Pfam" id="PF20469"/>
    </source>
</evidence>
<proteinExistence type="predicted"/>
<evidence type="ECO:0000259" key="2">
    <source>
        <dbReference type="Pfam" id="PF13476"/>
    </source>
</evidence>
<dbReference type="PANTHER" id="PTHR43581:SF2">
    <property type="entry name" value="EXCINUCLEASE ATPASE SUBUNIT"/>
    <property type="match status" value="1"/>
</dbReference>
<dbReference type="InterPro" id="IPR038729">
    <property type="entry name" value="Rad50/SbcC_AAA"/>
</dbReference>
<reference evidence="4" key="1">
    <citation type="submission" date="2019-08" db="EMBL/GenBank/DDBJ databases">
        <authorList>
            <person name="Kucharzyk K."/>
            <person name="Murdoch R.W."/>
            <person name="Higgins S."/>
            <person name="Loffler F."/>
        </authorList>
    </citation>
    <scope>NUCLEOTIDE SEQUENCE</scope>
</reference>
<gene>
    <name evidence="4" type="ORF">SDC9_60427</name>
</gene>
<evidence type="ECO:0000313" key="4">
    <source>
        <dbReference type="EMBL" id="MPM14067.1"/>
    </source>
</evidence>
<dbReference type="InterPro" id="IPR027417">
    <property type="entry name" value="P-loop_NTPase"/>
</dbReference>
<comment type="caution">
    <text evidence="4">The sequence shown here is derived from an EMBL/GenBank/DDBJ whole genome shotgun (WGS) entry which is preliminary data.</text>
</comment>
<feature type="domain" description="ATPase AAA-type core" evidence="1">
    <location>
        <begin position="282"/>
        <end position="335"/>
    </location>
</feature>
<dbReference type="InterPro" id="IPR034139">
    <property type="entry name" value="TOPRIM_OLD"/>
</dbReference>
<dbReference type="GO" id="GO:0005524">
    <property type="term" value="F:ATP binding"/>
    <property type="evidence" value="ECO:0007669"/>
    <property type="project" value="InterPro"/>
</dbReference>
<dbReference type="Pfam" id="PF13304">
    <property type="entry name" value="AAA_21"/>
    <property type="match status" value="1"/>
</dbReference>
<dbReference type="GO" id="GO:0016887">
    <property type="term" value="F:ATP hydrolysis activity"/>
    <property type="evidence" value="ECO:0007669"/>
    <property type="project" value="InterPro"/>
</dbReference>
<dbReference type="Gene3D" id="3.40.50.300">
    <property type="entry name" value="P-loop containing nucleotide triphosphate hydrolases"/>
    <property type="match status" value="1"/>
</dbReference>
<dbReference type="PANTHER" id="PTHR43581">
    <property type="entry name" value="ATP/GTP PHOSPHATASE"/>
    <property type="match status" value="1"/>
</dbReference>
<dbReference type="InterPro" id="IPR003959">
    <property type="entry name" value="ATPase_AAA_core"/>
</dbReference>
<sequence>MRVGKIKIKNYKIFQDFSMTFNHDLNIIVGDNETGKSTLLEALNLALTAQLSGRNVQYELSPYLFSMGAVKRYIEGLQKSPETPLPEIYIEVFLVEDFEGELAKYKGTNNSERRDCPGVYLRICFDNDFSPEYKEYISNPQEVQTIPIEYYSYTWLSFAHNTFKFSQLPSKIMLLDRSEQRLQSGSDKYIAKIIEDTLEKSESALLSLLYRKQKEVFASQESMQKINERISANKEEITDRDMSVSIDISARSNWDTNLTLYIDDIPFRYIGKGEQGSIKTKLALQTKMEKSQVVMIEEPETNLSYTNLNKLVHSLIKSCCEKQLIITTHSTFLMNKIGLDKVIFLGGTYIATMSDIEESTKEYFKKLPGYDTLRMIIAGRSILVEGRSDELIVQKAYLQLHGKLPLDDGIDVITVGGLVFKRFLEIAIKLNKQVSVVTDNDGDYEAAKARYSKFYGISNIKICIGEDNSYPTLEPQLVKANGIAAINDLLGIDYSTEEELIKYMKSNKSDCALAIFEKGEGVKMPKYIIDAIQ</sequence>
<protein>
    <submittedName>
        <fullName evidence="4">Uncharacterized protein</fullName>
    </submittedName>
</protein>
<dbReference type="CDD" id="cd01026">
    <property type="entry name" value="TOPRIM_OLD"/>
    <property type="match status" value="1"/>
</dbReference>
<evidence type="ECO:0000259" key="1">
    <source>
        <dbReference type="Pfam" id="PF13304"/>
    </source>
</evidence>
<name>A0A644XDU3_9ZZZZ</name>
<organism evidence="4">
    <name type="scientific">bioreactor metagenome</name>
    <dbReference type="NCBI Taxonomy" id="1076179"/>
    <lineage>
        <taxon>unclassified sequences</taxon>
        <taxon>metagenomes</taxon>
        <taxon>ecological metagenomes</taxon>
    </lineage>
</organism>
<dbReference type="SUPFAM" id="SSF52540">
    <property type="entry name" value="P-loop containing nucleoside triphosphate hydrolases"/>
    <property type="match status" value="1"/>
</dbReference>
<dbReference type="InterPro" id="IPR051396">
    <property type="entry name" value="Bact_Antivir_Def_Nuclease"/>
</dbReference>
<dbReference type="Pfam" id="PF20469">
    <property type="entry name" value="OLD-like_TOPRIM"/>
    <property type="match status" value="1"/>
</dbReference>
<dbReference type="EMBL" id="VSSQ01002219">
    <property type="protein sequence ID" value="MPM14067.1"/>
    <property type="molecule type" value="Genomic_DNA"/>
</dbReference>
<dbReference type="AlphaFoldDB" id="A0A644XDU3"/>
<dbReference type="Pfam" id="PF13476">
    <property type="entry name" value="AAA_23"/>
    <property type="match status" value="1"/>
</dbReference>